<sequence length="86" mass="9491">MKNSFLLGLILGAISPALAYYLTEFTELHLQLFPTKPAGFYVLAATVNLVAAWISHKKGFDKIATGLILATFLGMMWLIFTKNISI</sequence>
<comment type="caution">
    <text evidence="2">The sequence shown here is derived from an EMBL/GenBank/DDBJ whole genome shotgun (WGS) entry which is preliminary data.</text>
</comment>
<reference evidence="2" key="1">
    <citation type="submission" date="2020-06" db="EMBL/GenBank/DDBJ databases">
        <authorList>
            <person name="Dong N."/>
        </authorList>
    </citation>
    <scope>NUCLEOTIDE SEQUENCE</scope>
    <source>
        <strain evidence="2">R1692</strain>
    </source>
</reference>
<feature type="transmembrane region" description="Helical" evidence="1">
    <location>
        <begin position="63"/>
        <end position="80"/>
    </location>
</feature>
<keyword evidence="1" id="KW-1133">Transmembrane helix</keyword>
<protein>
    <submittedName>
        <fullName evidence="2">Uncharacterized protein</fullName>
    </submittedName>
</protein>
<keyword evidence="1" id="KW-0472">Membrane</keyword>
<keyword evidence="3" id="KW-1185">Reference proteome</keyword>
<keyword evidence="1" id="KW-0812">Transmembrane</keyword>
<gene>
    <name evidence="2" type="ORF">HX018_04050</name>
</gene>
<organism evidence="2 3">
    <name type="scientific">Sphingobacterium hotanense</name>
    <dbReference type="NCBI Taxonomy" id="649196"/>
    <lineage>
        <taxon>Bacteria</taxon>
        <taxon>Pseudomonadati</taxon>
        <taxon>Bacteroidota</taxon>
        <taxon>Sphingobacteriia</taxon>
        <taxon>Sphingobacteriales</taxon>
        <taxon>Sphingobacteriaceae</taxon>
        <taxon>Sphingobacterium</taxon>
    </lineage>
</organism>
<evidence type="ECO:0000313" key="3">
    <source>
        <dbReference type="Proteomes" id="UP001170954"/>
    </source>
</evidence>
<feature type="transmembrane region" description="Helical" evidence="1">
    <location>
        <begin position="38"/>
        <end position="56"/>
    </location>
</feature>
<proteinExistence type="predicted"/>
<accession>A0ABT7NJS6</accession>
<dbReference type="Proteomes" id="UP001170954">
    <property type="component" value="Unassembled WGS sequence"/>
</dbReference>
<evidence type="ECO:0000256" key="1">
    <source>
        <dbReference type="SAM" id="Phobius"/>
    </source>
</evidence>
<dbReference type="EMBL" id="JACAGK010000007">
    <property type="protein sequence ID" value="MDM1047413.1"/>
    <property type="molecule type" value="Genomic_DNA"/>
</dbReference>
<evidence type="ECO:0000313" key="2">
    <source>
        <dbReference type="EMBL" id="MDM1047413.1"/>
    </source>
</evidence>
<reference evidence="2" key="2">
    <citation type="journal article" date="2022" name="Sci. Total Environ.">
        <title>Prevalence, transmission, and molecular epidemiology of tet(X)-positive bacteria among humans, animals, and environmental niches in China: An epidemiological, and genomic-based study.</title>
        <authorList>
            <person name="Dong N."/>
            <person name="Zeng Y."/>
            <person name="Cai C."/>
            <person name="Sun C."/>
            <person name="Lu J."/>
            <person name="Liu C."/>
            <person name="Zhou H."/>
            <person name="Sun Q."/>
            <person name="Shu L."/>
            <person name="Wang H."/>
            <person name="Wang Y."/>
            <person name="Wang S."/>
            <person name="Wu C."/>
            <person name="Chan E.W."/>
            <person name="Chen G."/>
            <person name="Shen Z."/>
            <person name="Chen S."/>
            <person name="Zhang R."/>
        </authorList>
    </citation>
    <scope>NUCLEOTIDE SEQUENCE</scope>
    <source>
        <strain evidence="2">R1692</strain>
    </source>
</reference>
<name>A0ABT7NJS6_9SPHI</name>
<dbReference type="RefSeq" id="WP_286650540.1">
    <property type="nucleotide sequence ID" value="NZ_JACAGK010000007.1"/>
</dbReference>